<dbReference type="EMBL" id="JACHIU010000001">
    <property type="protein sequence ID" value="MBB6474094.1"/>
    <property type="molecule type" value="Genomic_DNA"/>
</dbReference>
<dbReference type="PANTHER" id="PTHR45856">
    <property type="entry name" value="ALPHA/BETA-HYDROLASES SUPERFAMILY PROTEIN"/>
    <property type="match status" value="1"/>
</dbReference>
<feature type="compositionally biased region" description="Polar residues" evidence="1">
    <location>
        <begin position="1"/>
        <end position="10"/>
    </location>
</feature>
<comment type="caution">
    <text evidence="3">The sequence shown here is derived from an EMBL/GenBank/DDBJ whole genome shotgun (WGS) entry which is preliminary data.</text>
</comment>
<dbReference type="InterPro" id="IPR029058">
    <property type="entry name" value="AB_hydrolase_fold"/>
</dbReference>
<dbReference type="Proteomes" id="UP000555564">
    <property type="component" value="Unassembled WGS sequence"/>
</dbReference>
<dbReference type="RefSeq" id="WP_184982323.1">
    <property type="nucleotide sequence ID" value="NZ_BAAALO010000094.1"/>
</dbReference>
<evidence type="ECO:0000313" key="3">
    <source>
        <dbReference type="EMBL" id="MBB6474094.1"/>
    </source>
</evidence>
<evidence type="ECO:0000256" key="1">
    <source>
        <dbReference type="SAM" id="MobiDB-lite"/>
    </source>
</evidence>
<dbReference type="AlphaFoldDB" id="A0A7X0M8J0"/>
<evidence type="ECO:0000313" key="4">
    <source>
        <dbReference type="Proteomes" id="UP000555564"/>
    </source>
</evidence>
<dbReference type="GO" id="GO:0006629">
    <property type="term" value="P:lipid metabolic process"/>
    <property type="evidence" value="ECO:0007669"/>
    <property type="project" value="InterPro"/>
</dbReference>
<feature type="domain" description="Fungal lipase-type" evidence="2">
    <location>
        <begin position="160"/>
        <end position="310"/>
    </location>
</feature>
<organism evidence="3 4">
    <name type="scientific">Sphaerisporangium rubeum</name>
    <dbReference type="NCBI Taxonomy" id="321317"/>
    <lineage>
        <taxon>Bacteria</taxon>
        <taxon>Bacillati</taxon>
        <taxon>Actinomycetota</taxon>
        <taxon>Actinomycetes</taxon>
        <taxon>Streptosporangiales</taxon>
        <taxon>Streptosporangiaceae</taxon>
        <taxon>Sphaerisporangium</taxon>
    </lineage>
</organism>
<keyword evidence="4" id="KW-1185">Reference proteome</keyword>
<feature type="compositionally biased region" description="Basic and acidic residues" evidence="1">
    <location>
        <begin position="41"/>
        <end position="53"/>
    </location>
</feature>
<accession>A0A7X0M8J0</accession>
<dbReference type="PANTHER" id="PTHR45856:SF11">
    <property type="entry name" value="FUNGAL LIPASE-LIKE DOMAIN-CONTAINING PROTEIN"/>
    <property type="match status" value="1"/>
</dbReference>
<dbReference type="InterPro" id="IPR051218">
    <property type="entry name" value="Sec_MonoDiacylglyc_Lipase"/>
</dbReference>
<protein>
    <recommendedName>
        <fullName evidence="2">Fungal lipase-type domain-containing protein</fullName>
    </recommendedName>
</protein>
<evidence type="ECO:0000259" key="2">
    <source>
        <dbReference type="Pfam" id="PF01764"/>
    </source>
</evidence>
<dbReference type="SUPFAM" id="SSF53474">
    <property type="entry name" value="alpha/beta-Hydrolases"/>
    <property type="match status" value="1"/>
</dbReference>
<name>A0A7X0M8J0_9ACTN</name>
<dbReference type="CDD" id="cd00519">
    <property type="entry name" value="Lipase_3"/>
    <property type="match status" value="1"/>
</dbReference>
<sequence>MASVETTRNNRQAEKSVPAPAGVGKVIGGTRKSGESSSAESEERLRDAPETEDRWARVAKAPSYDEMRPLGQRETAGFPVYRNLEDRLANAAEHPDPAIAHVMAVCSAYAYSDPHTLSMIMARMGLEDNRVEMIRSSADAMLIRSTACIVRGAHGRAAILCYRGTDPLDFAHWVSNIDVEPERIGYQAGDPCATVHAGIYRNVRATRYEVVNALRHTAHAGDGTGTAGGEALYVTGHSMGGAMAALMTVMMRHERRYREAIGERIKAVYTFGQPMIGDPAFARACEADEFLRDKVIRYTYDCDVVPHLPSTANGPFRHFGRERHYSVPHLRDGLLGMLAPSLRTARTGRWEERRDPSRQMAGLAGIPLAAMAYLTRRLHATRALPAVYSIDDHLPQHYISALTPPGVRDEFGD</sequence>
<gene>
    <name evidence="3" type="ORF">BJ992_003525</name>
</gene>
<proteinExistence type="predicted"/>
<dbReference type="Pfam" id="PF01764">
    <property type="entry name" value="Lipase_3"/>
    <property type="match status" value="1"/>
</dbReference>
<feature type="region of interest" description="Disordered" evidence="1">
    <location>
        <begin position="1"/>
        <end position="53"/>
    </location>
</feature>
<dbReference type="Gene3D" id="3.40.50.1820">
    <property type="entry name" value="alpha/beta hydrolase"/>
    <property type="match status" value="1"/>
</dbReference>
<dbReference type="InterPro" id="IPR002921">
    <property type="entry name" value="Fungal_lipase-type"/>
</dbReference>
<reference evidence="3 4" key="1">
    <citation type="submission" date="2020-08" db="EMBL/GenBank/DDBJ databases">
        <title>Sequencing the genomes of 1000 actinobacteria strains.</title>
        <authorList>
            <person name="Klenk H.-P."/>
        </authorList>
    </citation>
    <scope>NUCLEOTIDE SEQUENCE [LARGE SCALE GENOMIC DNA]</scope>
    <source>
        <strain evidence="3 4">DSM 44936</strain>
    </source>
</reference>